<dbReference type="SMART" id="SM00267">
    <property type="entry name" value="GGDEF"/>
    <property type="match status" value="1"/>
</dbReference>
<evidence type="ECO:0000313" key="6">
    <source>
        <dbReference type="EMBL" id="SDF35202.1"/>
    </source>
</evidence>
<keyword evidence="1" id="KW-0812">Transmembrane</keyword>
<dbReference type="CDD" id="cd01949">
    <property type="entry name" value="GGDEF"/>
    <property type="match status" value="1"/>
</dbReference>
<dbReference type="InterPro" id="IPR003660">
    <property type="entry name" value="HAMP_dom"/>
</dbReference>
<evidence type="ECO:0000313" key="8">
    <source>
        <dbReference type="Proteomes" id="UP000436801"/>
    </source>
</evidence>
<feature type="domain" description="HAMP" evidence="3">
    <location>
        <begin position="216"/>
        <end position="269"/>
    </location>
</feature>
<dbReference type="InterPro" id="IPR043128">
    <property type="entry name" value="Rev_trsase/Diguanyl_cyclase"/>
</dbReference>
<evidence type="ECO:0000313" key="7">
    <source>
        <dbReference type="Proteomes" id="UP000323502"/>
    </source>
</evidence>
<dbReference type="SUPFAM" id="SSF55073">
    <property type="entry name" value="Nucleotide cyclase"/>
    <property type="match status" value="1"/>
</dbReference>
<reference evidence="6 7" key="1">
    <citation type="submission" date="2016-10" db="EMBL/GenBank/DDBJ databases">
        <authorList>
            <person name="Varghese N."/>
            <person name="Submissions S."/>
        </authorList>
    </citation>
    <scope>NUCLEOTIDE SEQUENCE [LARGE SCALE GENOMIC DNA]</scope>
    <source>
        <strain evidence="6 7">S7-754</strain>
    </source>
</reference>
<evidence type="ECO:0000259" key="3">
    <source>
        <dbReference type="PROSITE" id="PS50885"/>
    </source>
</evidence>
<dbReference type="PANTHER" id="PTHR44757">
    <property type="entry name" value="DIGUANYLATE CYCLASE DGCP"/>
    <property type="match status" value="1"/>
</dbReference>
<dbReference type="Gene3D" id="3.30.70.270">
    <property type="match status" value="1"/>
</dbReference>
<dbReference type="NCBIfam" id="TIGR00254">
    <property type="entry name" value="GGDEF"/>
    <property type="match status" value="1"/>
</dbReference>
<keyword evidence="1" id="KW-0472">Membrane</keyword>
<accession>A0A1G7KDF2</accession>
<dbReference type="GO" id="GO:0007165">
    <property type="term" value="P:signal transduction"/>
    <property type="evidence" value="ECO:0007669"/>
    <property type="project" value="InterPro"/>
</dbReference>
<dbReference type="Pfam" id="PF00563">
    <property type="entry name" value="EAL"/>
    <property type="match status" value="1"/>
</dbReference>
<feature type="transmembrane region" description="Helical" evidence="1">
    <location>
        <begin position="14"/>
        <end position="35"/>
    </location>
</feature>
<dbReference type="PROSITE" id="PS50885">
    <property type="entry name" value="HAMP"/>
    <property type="match status" value="1"/>
</dbReference>
<dbReference type="PANTHER" id="PTHR44757:SF2">
    <property type="entry name" value="BIOFILM ARCHITECTURE MAINTENANCE PROTEIN MBAA"/>
    <property type="match status" value="1"/>
</dbReference>
<evidence type="ECO:0000259" key="2">
    <source>
        <dbReference type="PROSITE" id="PS50883"/>
    </source>
</evidence>
<dbReference type="InterPro" id="IPR000160">
    <property type="entry name" value="GGDEF_dom"/>
</dbReference>
<dbReference type="InterPro" id="IPR035919">
    <property type="entry name" value="EAL_sf"/>
</dbReference>
<evidence type="ECO:0000259" key="4">
    <source>
        <dbReference type="PROSITE" id="PS50887"/>
    </source>
</evidence>
<proteinExistence type="predicted"/>
<sequence length="691" mass="73458">MQSGSYLPSLGTRVSLTCIGLLLLFFGILGMGLSTELQVLRADQRIDSLAQLVREQDAADAELRRLRLAIGDATRAVERGEAVAPERLQALRDDAGRFASGDALSAVATMPESPAAVRDGIARTRAGARVFGMQATALLDAAERDGASVKAGMPAFLDALKTLESSRTATRQSLVEALQQATAQSLWLGRRGVISTAFAALVALLFTIGLAVWLRRRVMVPIVHFAGSLRRLSAGQQIDQVAGVDRQDELGMLARGLVTMGRAMEERRRIEAQVEFLAHHDPLTGLANRLLFEERLARTLAGGAPCALLAIDLDGFKGVNDTLGHAAGDAVLRRMAAVLIAASSSADTVARMGGDEFAIIHPLPGGAIDAAALVDRIFALAAGETAEPSARFSIGVALAPLHATQGDELYSCADIALYRAKADGRNRARLYDGGMDEERRQRRWMAHELRDALNRGQMHVVFQPIANCATGTIVGYEALARWTHPALGAVSPAVFVPVAEENGLMGEIGDWILEEALAVASGWPATQGIAVNLSPEQLRDPALAARLLGLARAHRIAAHRIEVEVTEGVVIDEREVVVANLRALQSAGVGVVMDDFGTGCSSLSSLQQFGFNKIKIDRSFVANMRDDRASRSIVRATIGLGRSLDMLVVAEGVETEEQMRMLRAEGCAQVQGYLVGAPAKLTGAVAVTAAG</sequence>
<dbReference type="EMBL" id="WSUT01000005">
    <property type="protein sequence ID" value="MWC43747.1"/>
    <property type="molecule type" value="Genomic_DNA"/>
</dbReference>
<dbReference type="Gene3D" id="3.20.20.450">
    <property type="entry name" value="EAL domain"/>
    <property type="match status" value="1"/>
</dbReference>
<feature type="domain" description="GGDEF" evidence="4">
    <location>
        <begin position="304"/>
        <end position="433"/>
    </location>
</feature>
<dbReference type="PROSITE" id="PS50883">
    <property type="entry name" value="EAL"/>
    <property type="match status" value="1"/>
</dbReference>
<feature type="transmembrane region" description="Helical" evidence="1">
    <location>
        <begin position="193"/>
        <end position="214"/>
    </location>
</feature>
<evidence type="ECO:0000256" key="1">
    <source>
        <dbReference type="SAM" id="Phobius"/>
    </source>
</evidence>
<dbReference type="Proteomes" id="UP000436801">
    <property type="component" value="Unassembled WGS sequence"/>
</dbReference>
<dbReference type="Pfam" id="PF00990">
    <property type="entry name" value="GGDEF"/>
    <property type="match status" value="1"/>
</dbReference>
<dbReference type="InterPro" id="IPR029787">
    <property type="entry name" value="Nucleotide_cyclase"/>
</dbReference>
<dbReference type="EMBL" id="FNBI01000003">
    <property type="protein sequence ID" value="SDF35202.1"/>
    <property type="molecule type" value="Genomic_DNA"/>
</dbReference>
<keyword evidence="7" id="KW-1185">Reference proteome</keyword>
<protein>
    <submittedName>
        <fullName evidence="6">Diguanylate cyclase (GGDEF) domain-containing protein</fullName>
    </submittedName>
    <submittedName>
        <fullName evidence="5">EAL domain-containing protein</fullName>
    </submittedName>
</protein>
<dbReference type="Proteomes" id="UP000323502">
    <property type="component" value="Unassembled WGS sequence"/>
</dbReference>
<feature type="domain" description="EAL" evidence="2">
    <location>
        <begin position="442"/>
        <end position="691"/>
    </location>
</feature>
<reference evidence="5 8" key="2">
    <citation type="submission" date="2019-12" db="EMBL/GenBank/DDBJ databases">
        <authorList>
            <person name="Zheng J."/>
        </authorList>
    </citation>
    <scope>NUCLEOTIDE SEQUENCE [LARGE SCALE GENOMIC DNA]</scope>
    <source>
        <strain evidence="5 8">DSM 27347</strain>
    </source>
</reference>
<organism evidence="6 7">
    <name type="scientific">Sphingomonas carotinifaciens</name>
    <dbReference type="NCBI Taxonomy" id="1166323"/>
    <lineage>
        <taxon>Bacteria</taxon>
        <taxon>Pseudomonadati</taxon>
        <taxon>Pseudomonadota</taxon>
        <taxon>Alphaproteobacteria</taxon>
        <taxon>Sphingomonadales</taxon>
        <taxon>Sphingomonadaceae</taxon>
        <taxon>Sphingomonas</taxon>
    </lineage>
</organism>
<gene>
    <name evidence="5" type="ORF">GQR91_08740</name>
    <name evidence="6" type="ORF">SAMN05216557_10372</name>
</gene>
<dbReference type="Pfam" id="PF00672">
    <property type="entry name" value="HAMP"/>
    <property type="match status" value="1"/>
</dbReference>
<dbReference type="GO" id="GO:0016020">
    <property type="term" value="C:membrane"/>
    <property type="evidence" value="ECO:0007669"/>
    <property type="project" value="InterPro"/>
</dbReference>
<name>A0A1G7KDF2_9SPHN</name>
<dbReference type="CDD" id="cd01948">
    <property type="entry name" value="EAL"/>
    <property type="match status" value="1"/>
</dbReference>
<dbReference type="PROSITE" id="PS50887">
    <property type="entry name" value="GGDEF"/>
    <property type="match status" value="1"/>
</dbReference>
<dbReference type="Gene3D" id="6.10.340.10">
    <property type="match status" value="1"/>
</dbReference>
<dbReference type="SUPFAM" id="SSF141868">
    <property type="entry name" value="EAL domain-like"/>
    <property type="match status" value="1"/>
</dbReference>
<keyword evidence="1" id="KW-1133">Transmembrane helix</keyword>
<dbReference type="InterPro" id="IPR001633">
    <property type="entry name" value="EAL_dom"/>
</dbReference>
<dbReference type="AlphaFoldDB" id="A0A1G7KDF2"/>
<dbReference type="InterPro" id="IPR052155">
    <property type="entry name" value="Biofilm_reg_signaling"/>
</dbReference>
<dbReference type="SMART" id="SM00052">
    <property type="entry name" value="EAL"/>
    <property type="match status" value="1"/>
</dbReference>
<evidence type="ECO:0000313" key="5">
    <source>
        <dbReference type="EMBL" id="MWC43747.1"/>
    </source>
</evidence>